<sequence>MPTDAALHRLLAWTSPSYPIGAFSYSHGLETAVSTGAVVGPDALAAYVEAVLERGGGWTQAVLYVHAWRAAGDAAAFDEIAELAAAFVATAETALESHQQGRAFLQVTREAWPHKALDGFAARMAGRPVAHVAVFALAAAAHGVPLSAGLHAMLHGLAANLVSAGVRLVPLGQTDGQRVTARLARIIPGIVDRALSASLDACGSSAPRLDLASIHHETLYTRLFRS</sequence>
<gene>
    <name evidence="3" type="primary">ureF</name>
    <name evidence="4" type="ORF">Y88_1316</name>
</gene>
<comment type="similarity">
    <text evidence="3">Belongs to the UreF family.</text>
</comment>
<evidence type="ECO:0000313" key="4">
    <source>
        <dbReference type="EMBL" id="EGD59254.1"/>
    </source>
</evidence>
<dbReference type="AlphaFoldDB" id="F1Z7X1"/>
<dbReference type="eggNOG" id="COG0830">
    <property type="taxonomic scope" value="Bacteria"/>
</dbReference>
<evidence type="ECO:0000256" key="2">
    <source>
        <dbReference type="ARBA" id="ARBA00023186"/>
    </source>
</evidence>
<evidence type="ECO:0000256" key="3">
    <source>
        <dbReference type="HAMAP-Rule" id="MF_01385"/>
    </source>
</evidence>
<comment type="function">
    <text evidence="3">Required for maturation of urease via the functional incorporation of the urease nickel metallocenter.</text>
</comment>
<dbReference type="InterPro" id="IPR038277">
    <property type="entry name" value="UreF_sf"/>
</dbReference>
<keyword evidence="2 3" id="KW-0143">Chaperone</keyword>
<keyword evidence="5" id="KW-1185">Reference proteome</keyword>
<comment type="subcellular location">
    <subcellularLocation>
        <location evidence="3">Cytoplasm</location>
    </subcellularLocation>
</comment>
<name>F1Z7X1_9SPHN</name>
<organism evidence="4 5">
    <name type="scientific">Novosphingobium nitrogenifigens DSM 19370</name>
    <dbReference type="NCBI Taxonomy" id="983920"/>
    <lineage>
        <taxon>Bacteria</taxon>
        <taxon>Pseudomonadati</taxon>
        <taxon>Pseudomonadota</taxon>
        <taxon>Alphaproteobacteria</taxon>
        <taxon>Sphingomonadales</taxon>
        <taxon>Sphingomonadaceae</taxon>
        <taxon>Novosphingobium</taxon>
    </lineage>
</organism>
<accession>F1Z7X1</accession>
<dbReference type="Proteomes" id="UP000004728">
    <property type="component" value="Unassembled WGS sequence"/>
</dbReference>
<comment type="subunit">
    <text evidence="3">UreD, UreF and UreG form a complex that acts as a GTP-hydrolysis-dependent molecular chaperone, activating the urease apoprotein by helping to assemble the nickel containing metallocenter of UreC. The UreE protein probably delivers the nickel.</text>
</comment>
<evidence type="ECO:0000256" key="1">
    <source>
        <dbReference type="ARBA" id="ARBA00022988"/>
    </source>
</evidence>
<dbReference type="STRING" id="983920.Y88_1316"/>
<dbReference type="InterPro" id="IPR002639">
    <property type="entry name" value="UreF"/>
</dbReference>
<dbReference type="PANTHER" id="PTHR33620">
    <property type="entry name" value="UREASE ACCESSORY PROTEIN F"/>
    <property type="match status" value="1"/>
</dbReference>
<dbReference type="Gene3D" id="1.10.4190.10">
    <property type="entry name" value="Urease accessory protein UreF"/>
    <property type="match status" value="1"/>
</dbReference>
<dbReference type="OrthoDB" id="9798772at2"/>
<reference evidence="4 5" key="1">
    <citation type="journal article" date="2012" name="J. Bacteriol.">
        <title>Draft Genome Sequence of Novosphingobium nitrogenifigens Y88T.</title>
        <authorList>
            <person name="Strabala T.J."/>
            <person name="Macdonald L."/>
            <person name="Liu V."/>
            <person name="Smit A.M."/>
        </authorList>
    </citation>
    <scope>NUCLEOTIDE SEQUENCE [LARGE SCALE GENOMIC DNA]</scope>
    <source>
        <strain evidence="4 5">DSM 19370</strain>
    </source>
</reference>
<dbReference type="HOGENOM" id="CLU_049215_2_0_5"/>
<dbReference type="GO" id="GO:0016151">
    <property type="term" value="F:nickel cation binding"/>
    <property type="evidence" value="ECO:0007669"/>
    <property type="project" value="UniProtKB-UniRule"/>
</dbReference>
<dbReference type="GO" id="GO:0005737">
    <property type="term" value="C:cytoplasm"/>
    <property type="evidence" value="ECO:0007669"/>
    <property type="project" value="UniProtKB-SubCell"/>
</dbReference>
<dbReference type="EMBL" id="AEWJ01000037">
    <property type="protein sequence ID" value="EGD59254.1"/>
    <property type="molecule type" value="Genomic_DNA"/>
</dbReference>
<proteinExistence type="inferred from homology"/>
<dbReference type="PANTHER" id="PTHR33620:SF1">
    <property type="entry name" value="UREASE ACCESSORY PROTEIN F"/>
    <property type="match status" value="1"/>
</dbReference>
<dbReference type="PIRSF" id="PIRSF009467">
    <property type="entry name" value="Ureas_acces_UreF"/>
    <property type="match status" value="1"/>
</dbReference>
<protein>
    <recommendedName>
        <fullName evidence="3">Urease accessory protein UreF</fullName>
    </recommendedName>
</protein>
<keyword evidence="1 3" id="KW-0996">Nickel insertion</keyword>
<evidence type="ECO:0000313" key="5">
    <source>
        <dbReference type="Proteomes" id="UP000004728"/>
    </source>
</evidence>
<dbReference type="HAMAP" id="MF_01385">
    <property type="entry name" value="UreF"/>
    <property type="match status" value="1"/>
</dbReference>
<dbReference type="Pfam" id="PF01730">
    <property type="entry name" value="UreF"/>
    <property type="match status" value="1"/>
</dbReference>
<dbReference type="InParanoid" id="F1Z7X1"/>
<keyword evidence="3" id="KW-0963">Cytoplasm</keyword>
<comment type="caution">
    <text evidence="4">The sequence shown here is derived from an EMBL/GenBank/DDBJ whole genome shotgun (WGS) entry which is preliminary data.</text>
</comment>